<name>A0A7R7EJS9_9FIRM</name>
<dbReference type="GO" id="GO:0043565">
    <property type="term" value="F:sequence-specific DNA binding"/>
    <property type="evidence" value="ECO:0007669"/>
    <property type="project" value="InterPro"/>
</dbReference>
<keyword evidence="2" id="KW-0238">DNA-binding</keyword>
<dbReference type="SUPFAM" id="SSF46689">
    <property type="entry name" value="Homeodomain-like"/>
    <property type="match status" value="2"/>
</dbReference>
<evidence type="ECO:0000256" key="2">
    <source>
        <dbReference type="ARBA" id="ARBA00023125"/>
    </source>
</evidence>
<dbReference type="Proteomes" id="UP000595897">
    <property type="component" value="Chromosome"/>
</dbReference>
<dbReference type="SMART" id="SM00342">
    <property type="entry name" value="HTH_ARAC"/>
    <property type="match status" value="1"/>
</dbReference>
<dbReference type="InterPro" id="IPR018062">
    <property type="entry name" value="HTH_AraC-typ_CS"/>
</dbReference>
<dbReference type="KEGG" id="ahb:bsdtb5_13850"/>
<organism evidence="5 6">
    <name type="scientific">Anaeromicropila herbilytica</name>
    <dbReference type="NCBI Taxonomy" id="2785025"/>
    <lineage>
        <taxon>Bacteria</taxon>
        <taxon>Bacillati</taxon>
        <taxon>Bacillota</taxon>
        <taxon>Clostridia</taxon>
        <taxon>Lachnospirales</taxon>
        <taxon>Lachnospiraceae</taxon>
        <taxon>Anaeromicropila</taxon>
    </lineage>
</organism>
<reference evidence="5 6" key="1">
    <citation type="submission" date="2020-11" db="EMBL/GenBank/DDBJ databases">
        <title>Draft genome sequencing of a Lachnospiraceae strain isolated from anoxic soil subjected to BSD treatment.</title>
        <authorList>
            <person name="Uek A."/>
            <person name="Tonouchi A."/>
        </authorList>
    </citation>
    <scope>NUCLEOTIDE SEQUENCE [LARGE SCALE GENOMIC DNA]</scope>
    <source>
        <strain evidence="5 6">TB5</strain>
    </source>
</reference>
<dbReference type="PROSITE" id="PS01124">
    <property type="entry name" value="HTH_ARAC_FAMILY_2"/>
    <property type="match status" value="1"/>
</dbReference>
<dbReference type="GO" id="GO:0003700">
    <property type="term" value="F:DNA-binding transcription factor activity"/>
    <property type="evidence" value="ECO:0007669"/>
    <property type="project" value="InterPro"/>
</dbReference>
<dbReference type="SUPFAM" id="SSF51215">
    <property type="entry name" value="Regulatory protein AraC"/>
    <property type="match status" value="1"/>
</dbReference>
<keyword evidence="6" id="KW-1185">Reference proteome</keyword>
<dbReference type="PANTHER" id="PTHR43280">
    <property type="entry name" value="ARAC-FAMILY TRANSCRIPTIONAL REGULATOR"/>
    <property type="match status" value="1"/>
</dbReference>
<dbReference type="InterPro" id="IPR037923">
    <property type="entry name" value="HTH-like"/>
</dbReference>
<dbReference type="Pfam" id="PF02311">
    <property type="entry name" value="AraC_binding"/>
    <property type="match status" value="1"/>
</dbReference>
<protein>
    <submittedName>
        <fullName evidence="5">AraC family transcriptional regulator</fullName>
    </submittedName>
</protein>
<accession>A0A7R7EJS9</accession>
<evidence type="ECO:0000313" key="5">
    <source>
        <dbReference type="EMBL" id="BCN30090.1"/>
    </source>
</evidence>
<proteinExistence type="predicted"/>
<dbReference type="InterPro" id="IPR014710">
    <property type="entry name" value="RmlC-like_jellyroll"/>
</dbReference>
<dbReference type="RefSeq" id="WP_271715337.1">
    <property type="nucleotide sequence ID" value="NZ_AP024169.1"/>
</dbReference>
<gene>
    <name evidence="5" type="ORF">bsdtb5_13850</name>
</gene>
<evidence type="ECO:0000256" key="1">
    <source>
        <dbReference type="ARBA" id="ARBA00023015"/>
    </source>
</evidence>
<dbReference type="InterPro" id="IPR003313">
    <property type="entry name" value="AraC-bd"/>
</dbReference>
<dbReference type="EMBL" id="AP024169">
    <property type="protein sequence ID" value="BCN30090.1"/>
    <property type="molecule type" value="Genomic_DNA"/>
</dbReference>
<dbReference type="InterPro" id="IPR018060">
    <property type="entry name" value="HTH_AraC"/>
</dbReference>
<keyword evidence="1" id="KW-0805">Transcription regulation</keyword>
<dbReference type="PANTHER" id="PTHR43280:SF28">
    <property type="entry name" value="HTH-TYPE TRANSCRIPTIONAL ACTIVATOR RHAS"/>
    <property type="match status" value="1"/>
</dbReference>
<evidence type="ECO:0000256" key="3">
    <source>
        <dbReference type="ARBA" id="ARBA00023163"/>
    </source>
</evidence>
<sequence>MNYLFEQSNILNSPYEAFISDTRTDCFPIKAHWHYFMEIIYMLEGTALIECNKEEYILEAGDMILFHPQALHSIYTASQEPLKYGVLKFNISSLHISSNYTPKLSAVFKCAEGNPLAPIFFSSETLSRLPIKEYFLSCIEELHTKDYGYDIRFQAFVSSMLVEILRIWRRNGLNTDKAVLIPSDQDSFHTILEYIDEHSNESLRVEALAAICHMSYSYFAKKFHELYGQSCKDYIEFIKISKVKDLLLFTDLDLNYISQELGFSDCSHLIRIFKKKVGVTPKQYRLSHSSTSTYSN</sequence>
<dbReference type="InterPro" id="IPR009057">
    <property type="entry name" value="Homeodomain-like_sf"/>
</dbReference>
<evidence type="ECO:0000259" key="4">
    <source>
        <dbReference type="PROSITE" id="PS01124"/>
    </source>
</evidence>
<feature type="domain" description="HTH araC/xylS-type" evidence="4">
    <location>
        <begin position="189"/>
        <end position="287"/>
    </location>
</feature>
<dbReference type="PROSITE" id="PS00041">
    <property type="entry name" value="HTH_ARAC_FAMILY_1"/>
    <property type="match status" value="1"/>
</dbReference>
<keyword evidence="3" id="KW-0804">Transcription</keyword>
<dbReference type="CDD" id="cd02208">
    <property type="entry name" value="cupin_RmlC-like"/>
    <property type="match status" value="1"/>
</dbReference>
<dbReference type="Pfam" id="PF12833">
    <property type="entry name" value="HTH_18"/>
    <property type="match status" value="1"/>
</dbReference>
<evidence type="ECO:0000313" key="6">
    <source>
        <dbReference type="Proteomes" id="UP000595897"/>
    </source>
</evidence>
<dbReference type="Gene3D" id="1.10.10.60">
    <property type="entry name" value="Homeodomain-like"/>
    <property type="match status" value="2"/>
</dbReference>
<dbReference type="Gene3D" id="2.60.120.10">
    <property type="entry name" value="Jelly Rolls"/>
    <property type="match status" value="1"/>
</dbReference>
<dbReference type="AlphaFoldDB" id="A0A7R7EJS9"/>